<feature type="compositionally biased region" description="Low complexity" evidence="1">
    <location>
        <begin position="10"/>
        <end position="36"/>
    </location>
</feature>
<gene>
    <name evidence="2" type="ORF">GCM10009549_36730</name>
</gene>
<reference evidence="2 3" key="1">
    <citation type="journal article" date="2019" name="Int. J. Syst. Evol. Microbiol.">
        <title>The Global Catalogue of Microorganisms (GCM) 10K type strain sequencing project: providing services to taxonomists for standard genome sequencing and annotation.</title>
        <authorList>
            <consortium name="The Broad Institute Genomics Platform"/>
            <consortium name="The Broad Institute Genome Sequencing Center for Infectious Disease"/>
            <person name="Wu L."/>
            <person name="Ma J."/>
        </authorList>
    </citation>
    <scope>NUCLEOTIDE SEQUENCE [LARGE SCALE GENOMIC DNA]</scope>
    <source>
        <strain evidence="2 3">JCM 10673</strain>
    </source>
</reference>
<keyword evidence="3" id="KW-1185">Reference proteome</keyword>
<sequence>MRHTPHARTRTSSSSSPGTGTGFSTSRSGSSSTGRGPVTAHARIVLFAISHPVLPTTAPDRPGVESGAEPSVEQTGPFGARPLSEGPLRRSVA</sequence>
<feature type="region of interest" description="Disordered" evidence="1">
    <location>
        <begin position="54"/>
        <end position="93"/>
    </location>
</feature>
<accession>A0ABN1NXC0</accession>
<dbReference type="EMBL" id="BAAAHG010000031">
    <property type="protein sequence ID" value="GAA0918880.1"/>
    <property type="molecule type" value="Genomic_DNA"/>
</dbReference>
<organism evidence="2 3">
    <name type="scientific">Streptomyces thermoalcalitolerans</name>
    <dbReference type="NCBI Taxonomy" id="65605"/>
    <lineage>
        <taxon>Bacteria</taxon>
        <taxon>Bacillati</taxon>
        <taxon>Actinomycetota</taxon>
        <taxon>Actinomycetes</taxon>
        <taxon>Kitasatosporales</taxon>
        <taxon>Streptomycetaceae</taxon>
        <taxon>Streptomyces</taxon>
    </lineage>
</organism>
<evidence type="ECO:0000313" key="3">
    <source>
        <dbReference type="Proteomes" id="UP001501005"/>
    </source>
</evidence>
<evidence type="ECO:0000256" key="1">
    <source>
        <dbReference type="SAM" id="MobiDB-lite"/>
    </source>
</evidence>
<name>A0ABN1NXC0_9ACTN</name>
<protein>
    <submittedName>
        <fullName evidence="2">Uncharacterized protein</fullName>
    </submittedName>
</protein>
<proteinExistence type="predicted"/>
<evidence type="ECO:0000313" key="2">
    <source>
        <dbReference type="EMBL" id="GAA0918880.1"/>
    </source>
</evidence>
<feature type="region of interest" description="Disordered" evidence="1">
    <location>
        <begin position="1"/>
        <end position="37"/>
    </location>
</feature>
<dbReference type="Proteomes" id="UP001501005">
    <property type="component" value="Unassembled WGS sequence"/>
</dbReference>
<comment type="caution">
    <text evidence="2">The sequence shown here is derived from an EMBL/GenBank/DDBJ whole genome shotgun (WGS) entry which is preliminary data.</text>
</comment>